<name>A0A7J5AHE5_9FLAO</name>
<feature type="transmembrane region" description="Helical" evidence="1">
    <location>
        <begin position="96"/>
        <end position="113"/>
    </location>
</feature>
<comment type="caution">
    <text evidence="2">The sequence shown here is derived from an EMBL/GenBank/DDBJ whole genome shotgun (WGS) entry which is preliminary data.</text>
</comment>
<reference evidence="2 3" key="1">
    <citation type="submission" date="2019-09" db="EMBL/GenBank/DDBJ databases">
        <title>Flavobacterium sp. nov., isolated from glacier ice.</title>
        <authorList>
            <person name="Liu Q."/>
        </authorList>
    </citation>
    <scope>NUCLEOTIDE SEQUENCE [LARGE SCALE GENOMIC DNA]</scope>
    <source>
        <strain evidence="2 3">NBRC 112527</strain>
    </source>
</reference>
<feature type="transmembrane region" description="Helical" evidence="1">
    <location>
        <begin position="42"/>
        <end position="65"/>
    </location>
</feature>
<keyword evidence="1" id="KW-0472">Membrane</keyword>
<organism evidence="2 3">
    <name type="scientific">Flavobacterium luteum</name>
    <dbReference type="NCBI Taxonomy" id="2026654"/>
    <lineage>
        <taxon>Bacteria</taxon>
        <taxon>Pseudomonadati</taxon>
        <taxon>Bacteroidota</taxon>
        <taxon>Flavobacteriia</taxon>
        <taxon>Flavobacteriales</taxon>
        <taxon>Flavobacteriaceae</taxon>
        <taxon>Flavobacterium</taxon>
    </lineage>
</organism>
<keyword evidence="3" id="KW-1185">Reference proteome</keyword>
<gene>
    <name evidence="2" type="ORF">F6464_06220</name>
</gene>
<sequence>MSYFETITLYVQLGFTHVIPYGYDHILFILSLFFLSSQLKTVLIQCSVFTLAHSISLGIATLGFILPDAAVIEPLIAASILFTAIENIVHSKLYTWRIILIFGFGLIHGLGFANALNKIGLPKNQFFTSLLSFNLGVELGQIAVILAAYFLVSKWFSTKVWYKERLVYPISSIIGCIALYWTIERILFVN</sequence>
<dbReference type="EMBL" id="WAEM01000002">
    <property type="protein sequence ID" value="KAB1156940.1"/>
    <property type="molecule type" value="Genomic_DNA"/>
</dbReference>
<dbReference type="InterPro" id="IPR032809">
    <property type="entry name" value="Put_HupE_UreJ"/>
</dbReference>
<evidence type="ECO:0000313" key="3">
    <source>
        <dbReference type="Proteomes" id="UP000490922"/>
    </source>
</evidence>
<dbReference type="Pfam" id="PF13795">
    <property type="entry name" value="HupE_UreJ_2"/>
    <property type="match status" value="1"/>
</dbReference>
<feature type="transmembrane region" description="Helical" evidence="1">
    <location>
        <begin position="133"/>
        <end position="153"/>
    </location>
</feature>
<accession>A0A7J5AHE5</accession>
<dbReference type="AlphaFoldDB" id="A0A7J5AHE5"/>
<dbReference type="RefSeq" id="WP_151106934.1">
    <property type="nucleotide sequence ID" value="NZ_WAEM01000002.1"/>
</dbReference>
<keyword evidence="1" id="KW-0812">Transmembrane</keyword>
<evidence type="ECO:0000256" key="1">
    <source>
        <dbReference type="SAM" id="Phobius"/>
    </source>
</evidence>
<feature type="transmembrane region" description="Helical" evidence="1">
    <location>
        <begin position="71"/>
        <end position="89"/>
    </location>
</feature>
<feature type="transmembrane region" description="Helical" evidence="1">
    <location>
        <begin position="165"/>
        <end position="183"/>
    </location>
</feature>
<feature type="transmembrane region" description="Helical" evidence="1">
    <location>
        <begin position="18"/>
        <end position="35"/>
    </location>
</feature>
<proteinExistence type="predicted"/>
<dbReference type="Proteomes" id="UP000490922">
    <property type="component" value="Unassembled WGS sequence"/>
</dbReference>
<keyword evidence="1" id="KW-1133">Transmembrane helix</keyword>
<evidence type="ECO:0000313" key="2">
    <source>
        <dbReference type="EMBL" id="KAB1156940.1"/>
    </source>
</evidence>
<dbReference type="OrthoDB" id="9808870at2"/>
<protein>
    <submittedName>
        <fullName evidence="2">HupE/UreJ family protein</fullName>
    </submittedName>
</protein>